<dbReference type="AlphaFoldDB" id="W2MRY1"/>
<sequence>MSPDDRPNPRFACREHISGSEDEANTRIFHSVSGSSVEGHTPVPTKHSVDNLHSLANDHVDHEAKTPKRSESLADEAKGSPNAGGDEGGKPPKNLSLAEGPERAQAAKAGTKEAKDSKKRISTPQGEGDSSSGCSKLPADLFLAELKAPRGLIGGHTSKGAYERALVQKEQLFTDNVEVARYALLTQHQIPLKDFTTCCKKTESRGGLYRVVSSTSVPFGQEAPD</sequence>
<proteinExistence type="predicted"/>
<dbReference type="EMBL" id="KI694744">
    <property type="protein sequence ID" value="ETM39045.1"/>
    <property type="molecule type" value="Genomic_DNA"/>
</dbReference>
<gene>
    <name evidence="2" type="ORF">L914_14764</name>
</gene>
<protein>
    <submittedName>
        <fullName evidence="2">Uncharacterized protein</fullName>
    </submittedName>
</protein>
<feature type="region of interest" description="Disordered" evidence="1">
    <location>
        <begin position="1"/>
        <end position="134"/>
    </location>
</feature>
<evidence type="ECO:0000313" key="2">
    <source>
        <dbReference type="EMBL" id="ETM39045.1"/>
    </source>
</evidence>
<dbReference type="VEuPathDB" id="FungiDB:PPTG_21612"/>
<organism evidence="2">
    <name type="scientific">Phytophthora nicotianae</name>
    <name type="common">Potato buckeye rot agent</name>
    <name type="synonym">Phytophthora parasitica</name>
    <dbReference type="NCBI Taxonomy" id="4792"/>
    <lineage>
        <taxon>Eukaryota</taxon>
        <taxon>Sar</taxon>
        <taxon>Stramenopiles</taxon>
        <taxon>Oomycota</taxon>
        <taxon>Peronosporomycetes</taxon>
        <taxon>Peronosporales</taxon>
        <taxon>Peronosporaceae</taxon>
        <taxon>Phytophthora</taxon>
    </lineage>
</organism>
<name>W2MRY1_PHYNI</name>
<feature type="compositionally biased region" description="Basic and acidic residues" evidence="1">
    <location>
        <begin position="56"/>
        <end position="78"/>
    </location>
</feature>
<dbReference type="Proteomes" id="UP000054532">
    <property type="component" value="Unassembled WGS sequence"/>
</dbReference>
<accession>W2MRY1</accession>
<evidence type="ECO:0000256" key="1">
    <source>
        <dbReference type="SAM" id="MobiDB-lite"/>
    </source>
</evidence>
<feature type="compositionally biased region" description="Polar residues" evidence="1">
    <location>
        <begin position="122"/>
        <end position="134"/>
    </location>
</feature>
<reference evidence="2" key="1">
    <citation type="submission" date="2013-11" db="EMBL/GenBank/DDBJ databases">
        <title>The Genome Sequence of Phytophthora parasitica IAC_01/95.</title>
        <authorList>
            <consortium name="The Broad Institute Genomics Platform"/>
            <person name="Russ C."/>
            <person name="Tyler B."/>
            <person name="Panabieres F."/>
            <person name="Shan W."/>
            <person name="Tripathy S."/>
            <person name="Grunwald N."/>
            <person name="Machado M."/>
            <person name="Johnson C.S."/>
            <person name="Arredondo F."/>
            <person name="Hong C."/>
            <person name="Coffey M."/>
            <person name="Young S.K."/>
            <person name="Zeng Q."/>
            <person name="Gargeya S."/>
            <person name="Fitzgerald M."/>
            <person name="Abouelleil A."/>
            <person name="Alvarado L."/>
            <person name="Chapman S.B."/>
            <person name="Gainer-Dewar J."/>
            <person name="Goldberg J."/>
            <person name="Griggs A."/>
            <person name="Gujja S."/>
            <person name="Hansen M."/>
            <person name="Howarth C."/>
            <person name="Imamovic A."/>
            <person name="Ireland A."/>
            <person name="Larimer J."/>
            <person name="McCowan C."/>
            <person name="Murphy C."/>
            <person name="Pearson M."/>
            <person name="Poon T.W."/>
            <person name="Priest M."/>
            <person name="Roberts A."/>
            <person name="Saif S."/>
            <person name="Shea T."/>
            <person name="Sykes S."/>
            <person name="Wortman J."/>
            <person name="Nusbaum C."/>
            <person name="Birren B."/>
        </authorList>
    </citation>
    <scope>NUCLEOTIDE SEQUENCE [LARGE SCALE GENOMIC DNA]</scope>
    <source>
        <strain evidence="2">IAC_01/95</strain>
    </source>
</reference>
<feature type="compositionally biased region" description="Basic and acidic residues" evidence="1">
    <location>
        <begin position="1"/>
        <end position="19"/>
    </location>
</feature>